<dbReference type="UniPathway" id="UPA00060">
    <property type="reaction ID" value="UER00138"/>
</dbReference>
<dbReference type="Gene3D" id="3.40.1190.20">
    <property type="match status" value="1"/>
</dbReference>
<dbReference type="GO" id="GO:0008902">
    <property type="term" value="F:hydroxymethylpyrimidine kinase activity"/>
    <property type="evidence" value="ECO:0007669"/>
    <property type="project" value="UniProtKB-EC"/>
</dbReference>
<dbReference type="GO" id="GO:0005829">
    <property type="term" value="C:cytosol"/>
    <property type="evidence" value="ECO:0007669"/>
    <property type="project" value="TreeGrafter"/>
</dbReference>
<dbReference type="Proteomes" id="UP000434582">
    <property type="component" value="Unassembled WGS sequence"/>
</dbReference>
<dbReference type="PANTHER" id="PTHR20858:SF17">
    <property type="entry name" value="HYDROXYMETHYLPYRIMIDINE_PHOSPHOMETHYLPYRIMIDINE KINASE THI20-RELATED"/>
    <property type="match status" value="1"/>
</dbReference>
<dbReference type="OrthoDB" id="9810880at2"/>
<evidence type="ECO:0000256" key="6">
    <source>
        <dbReference type="ARBA" id="ARBA00022840"/>
    </source>
</evidence>
<evidence type="ECO:0000259" key="7">
    <source>
        <dbReference type="Pfam" id="PF08543"/>
    </source>
</evidence>
<dbReference type="InterPro" id="IPR013749">
    <property type="entry name" value="PM/HMP-P_kinase-1"/>
</dbReference>
<keyword evidence="5 8" id="KW-0418">Kinase</keyword>
<feature type="domain" description="Pyridoxamine kinase/Phosphomethylpyrimidine kinase" evidence="7">
    <location>
        <begin position="20"/>
        <end position="265"/>
    </location>
</feature>
<dbReference type="GO" id="GO:0008972">
    <property type="term" value="F:phosphomethylpyrimidine kinase activity"/>
    <property type="evidence" value="ECO:0007669"/>
    <property type="project" value="InterPro"/>
</dbReference>
<organism evidence="8 9">
    <name type="scientific">Roseospira navarrensis</name>
    <dbReference type="NCBI Taxonomy" id="140058"/>
    <lineage>
        <taxon>Bacteria</taxon>
        <taxon>Pseudomonadati</taxon>
        <taxon>Pseudomonadota</taxon>
        <taxon>Alphaproteobacteria</taxon>
        <taxon>Rhodospirillales</taxon>
        <taxon>Rhodospirillaceae</taxon>
        <taxon>Roseospira</taxon>
    </lineage>
</organism>
<dbReference type="EMBL" id="WIVE01000016">
    <property type="protein sequence ID" value="MQX36302.1"/>
    <property type="molecule type" value="Genomic_DNA"/>
</dbReference>
<dbReference type="InterPro" id="IPR029056">
    <property type="entry name" value="Ribokinase-like"/>
</dbReference>
<reference evidence="8 9" key="1">
    <citation type="submission" date="2019-10" db="EMBL/GenBank/DDBJ databases">
        <title>Draft whole-genome sequence of the purple nonsulfur photosynthetic bacterium Roseospira navarrensis DSM 15114.</title>
        <authorList>
            <person name="Kyndt J.A."/>
            <person name="Meyer T.E."/>
        </authorList>
    </citation>
    <scope>NUCLEOTIDE SEQUENCE [LARGE SCALE GENOMIC DNA]</scope>
    <source>
        <strain evidence="8 9">DSM 15114</strain>
    </source>
</reference>
<dbReference type="GO" id="GO:0009228">
    <property type="term" value="P:thiamine biosynthetic process"/>
    <property type="evidence" value="ECO:0007669"/>
    <property type="project" value="InterPro"/>
</dbReference>
<keyword evidence="3 8" id="KW-0808">Transferase</keyword>
<evidence type="ECO:0000256" key="2">
    <source>
        <dbReference type="ARBA" id="ARBA00012135"/>
    </source>
</evidence>
<evidence type="ECO:0000256" key="3">
    <source>
        <dbReference type="ARBA" id="ARBA00022679"/>
    </source>
</evidence>
<comment type="pathway">
    <text evidence="1">Cofactor biosynthesis; thiamine diphosphate biosynthesis.</text>
</comment>
<dbReference type="AlphaFoldDB" id="A0A7X1ZF81"/>
<sequence>MTQQDRPAPRGRVLIVAGSDSGGGAGIQADIKSVTALGGFAMTAITALTAQNTRGVHGVHGIPVDFVVQQMRVVLDDLGADAVKTGMMGLPDVIEAVADALADLAPDVPLVVDPVMMAKGGHALLDPSAEATLRTRLVPRATVLTPNAPEAEALTGRPIATVADLEEAGRALLDMGPRAVLMKGGHLEGETVTDLLIGPDGVVRMDAPRIASTATHGTGCTLASALACGIAQGLPLEQAVSRARAYVRCAMETAPGFGSGHGPMNHGHTVAPFSG</sequence>
<evidence type="ECO:0000256" key="4">
    <source>
        <dbReference type="ARBA" id="ARBA00022741"/>
    </source>
</evidence>
<comment type="caution">
    <text evidence="8">The sequence shown here is derived from an EMBL/GenBank/DDBJ whole genome shotgun (WGS) entry which is preliminary data.</text>
</comment>
<proteinExistence type="predicted"/>
<keyword evidence="9" id="KW-1185">Reference proteome</keyword>
<dbReference type="GO" id="GO:0009229">
    <property type="term" value="P:thiamine diphosphate biosynthetic process"/>
    <property type="evidence" value="ECO:0007669"/>
    <property type="project" value="UniProtKB-UniPathway"/>
</dbReference>
<dbReference type="CDD" id="cd01169">
    <property type="entry name" value="HMPP_kinase"/>
    <property type="match status" value="1"/>
</dbReference>
<dbReference type="NCBIfam" id="TIGR00097">
    <property type="entry name" value="HMP-P_kinase"/>
    <property type="match status" value="1"/>
</dbReference>
<dbReference type="RefSeq" id="WP_153342668.1">
    <property type="nucleotide sequence ID" value="NZ_WIVE01000016.1"/>
</dbReference>
<dbReference type="SUPFAM" id="SSF53613">
    <property type="entry name" value="Ribokinase-like"/>
    <property type="match status" value="1"/>
</dbReference>
<name>A0A7X1ZF81_9PROT</name>
<evidence type="ECO:0000256" key="5">
    <source>
        <dbReference type="ARBA" id="ARBA00022777"/>
    </source>
</evidence>
<gene>
    <name evidence="8" type="primary">thiD</name>
    <name evidence="8" type="ORF">GHC57_07195</name>
</gene>
<accession>A0A7X1ZF81</accession>
<evidence type="ECO:0000256" key="1">
    <source>
        <dbReference type="ARBA" id="ARBA00004948"/>
    </source>
</evidence>
<evidence type="ECO:0000313" key="8">
    <source>
        <dbReference type="EMBL" id="MQX36302.1"/>
    </source>
</evidence>
<dbReference type="EC" id="2.7.1.49" evidence="2"/>
<dbReference type="GO" id="GO:0005524">
    <property type="term" value="F:ATP binding"/>
    <property type="evidence" value="ECO:0007669"/>
    <property type="project" value="UniProtKB-KW"/>
</dbReference>
<protein>
    <recommendedName>
        <fullName evidence="2">hydroxymethylpyrimidine kinase</fullName>
        <ecNumber evidence="2">2.7.1.49</ecNumber>
    </recommendedName>
</protein>
<dbReference type="PANTHER" id="PTHR20858">
    <property type="entry name" value="PHOSPHOMETHYLPYRIMIDINE KINASE"/>
    <property type="match status" value="1"/>
</dbReference>
<keyword evidence="6" id="KW-0067">ATP-binding</keyword>
<keyword evidence="4" id="KW-0547">Nucleotide-binding</keyword>
<dbReference type="Pfam" id="PF08543">
    <property type="entry name" value="Phos_pyr_kin"/>
    <property type="match status" value="1"/>
</dbReference>
<evidence type="ECO:0000313" key="9">
    <source>
        <dbReference type="Proteomes" id="UP000434582"/>
    </source>
</evidence>
<dbReference type="InterPro" id="IPR004399">
    <property type="entry name" value="HMP/HMP-P_kinase_dom"/>
</dbReference>
<dbReference type="FunFam" id="3.40.1190.20:FF:000003">
    <property type="entry name" value="Phosphomethylpyrimidine kinase ThiD"/>
    <property type="match status" value="1"/>
</dbReference>